<dbReference type="Gene3D" id="3.40.50.410">
    <property type="entry name" value="von Willebrand factor, type A domain"/>
    <property type="match status" value="1"/>
</dbReference>
<dbReference type="InterPro" id="IPR011205">
    <property type="entry name" value="UCP015417_vWA"/>
</dbReference>
<name>A0A067PNU2_9AGAM</name>
<dbReference type="PANTHER" id="PTHR31373">
    <property type="entry name" value="OS06G0652100 PROTEIN"/>
    <property type="match status" value="1"/>
</dbReference>
<evidence type="ECO:0000313" key="4">
    <source>
        <dbReference type="EMBL" id="KDQ56468.1"/>
    </source>
</evidence>
<dbReference type="Pfam" id="PF25043">
    <property type="entry name" value="DUF7788"/>
    <property type="match status" value="1"/>
</dbReference>
<proteinExistence type="predicted"/>
<accession>A0A067PNU2</accession>
<protein>
    <recommendedName>
        <fullName evidence="6">DUF2828 domain-containing protein</fullName>
    </recommendedName>
</protein>
<organism evidence="4 5">
    <name type="scientific">Jaapia argillacea MUCL 33604</name>
    <dbReference type="NCBI Taxonomy" id="933084"/>
    <lineage>
        <taxon>Eukaryota</taxon>
        <taxon>Fungi</taxon>
        <taxon>Dikarya</taxon>
        <taxon>Basidiomycota</taxon>
        <taxon>Agaricomycotina</taxon>
        <taxon>Agaricomycetes</taxon>
        <taxon>Agaricomycetidae</taxon>
        <taxon>Jaapiales</taxon>
        <taxon>Jaapiaceae</taxon>
        <taxon>Jaapia</taxon>
    </lineage>
</organism>
<sequence length="780" mass="87484">MSAPAVASSSQNVTLPYIPELYNANFLDVLLPLKATSSVDVAMSDPSSSSYASAVKNPMINALKSTANRAWTDNGAPSYSSTGSATLDAFQTLTKYASGEVIFNCLYRAWEEDPELTLRIIWNTRSIHDGKGEKEVFYQCFGWLFKNHPRTAVLNLPQLVTRVCSTDSGKGKAKAKPKFRDAGASHGYYKDLLNILCLATVDELGPLTKPATFLHTPKTPPRHSSKRQWDRISAAERIRLNEADPKRRERRLEKAKKHDEGLKLKGKEKRAVENAKAHRRLLKKLEDKAFRALYVMVARLFAERINEDIELLQKFNSLPQTEETKNERYTILRQITFAGKWAPTPGHSHDRPTNISTAISLLLHHSGLITPTLSSHASPQTALNSIDTHILRSFYSHWLLKPLRTILSCPEPLMSANRWTSIVYSRVPSICMKNNMSHFIAHDPSGFEKYLTKVEEGKRSISGAVLMPHEIVQEVLSLRSDLQRSGSLQEDVARKVAETRVRVFEAQWKTLIERLKESGPLDNAMAVCDVSGSMGTIHDDILSRRSDQVSPILPAISLSLVLAQVAKHPFNNGFITFSQNPEYVTVDVEKDGLLKTIEDISDADWGMNTDLHAIFVKLLLPLALKHKIPQEHMIKRLFIFSDMQFDSASTDAYHGESANWETNHDAIEKAYWEAGYEMPQIVYWNLAAEYTNVPIESERKGVALMNGFSSAMLKVFMGDADEEEVDMEMESESESEWEAVGANGESQAVVVMEQEETFSPINVMKKAVGRASYRGLVVVD</sequence>
<evidence type="ECO:0000256" key="1">
    <source>
        <dbReference type="SAM" id="MobiDB-lite"/>
    </source>
</evidence>
<dbReference type="Pfam" id="PF11443">
    <property type="entry name" value="DUF2828"/>
    <property type="match status" value="1"/>
</dbReference>
<dbReference type="PIRSF" id="PIRSF015417">
    <property type="entry name" value="T31B5_30_vWA"/>
    <property type="match status" value="1"/>
</dbReference>
<dbReference type="OrthoDB" id="1149618at2759"/>
<gene>
    <name evidence="4" type="ORF">JAAARDRAFT_195103</name>
</gene>
<reference evidence="5" key="1">
    <citation type="journal article" date="2014" name="Proc. Natl. Acad. Sci. U.S.A.">
        <title>Extensive sampling of basidiomycete genomes demonstrates inadequacy of the white-rot/brown-rot paradigm for wood decay fungi.</title>
        <authorList>
            <person name="Riley R."/>
            <person name="Salamov A.A."/>
            <person name="Brown D.W."/>
            <person name="Nagy L.G."/>
            <person name="Floudas D."/>
            <person name="Held B.W."/>
            <person name="Levasseur A."/>
            <person name="Lombard V."/>
            <person name="Morin E."/>
            <person name="Otillar R."/>
            <person name="Lindquist E.A."/>
            <person name="Sun H."/>
            <person name="LaButti K.M."/>
            <person name="Schmutz J."/>
            <person name="Jabbour D."/>
            <person name="Luo H."/>
            <person name="Baker S.E."/>
            <person name="Pisabarro A.G."/>
            <person name="Walton J.D."/>
            <person name="Blanchette R.A."/>
            <person name="Henrissat B."/>
            <person name="Martin F."/>
            <person name="Cullen D."/>
            <person name="Hibbett D.S."/>
            <person name="Grigoriev I.V."/>
        </authorList>
    </citation>
    <scope>NUCLEOTIDE SEQUENCE [LARGE SCALE GENOMIC DNA]</scope>
    <source>
        <strain evidence="5">MUCL 33604</strain>
    </source>
</reference>
<dbReference type="AlphaFoldDB" id="A0A067PNU2"/>
<feature type="domain" description="DUF7788" evidence="3">
    <location>
        <begin position="523"/>
        <end position="768"/>
    </location>
</feature>
<dbReference type="InterPro" id="IPR058580">
    <property type="entry name" value="DUF2828"/>
</dbReference>
<dbReference type="HOGENOM" id="CLU_011744_0_0_1"/>
<keyword evidence="5" id="KW-1185">Reference proteome</keyword>
<evidence type="ECO:0000259" key="3">
    <source>
        <dbReference type="Pfam" id="PF25043"/>
    </source>
</evidence>
<feature type="region of interest" description="Disordered" evidence="1">
    <location>
        <begin position="242"/>
        <end position="270"/>
    </location>
</feature>
<dbReference type="InterPro" id="IPR036465">
    <property type="entry name" value="vWFA_dom_sf"/>
</dbReference>
<evidence type="ECO:0000259" key="2">
    <source>
        <dbReference type="Pfam" id="PF11443"/>
    </source>
</evidence>
<dbReference type="InParanoid" id="A0A067PNU2"/>
<dbReference type="PANTHER" id="PTHR31373:SF27">
    <property type="entry name" value="TROVE DOMAIN-CONTAINING PROTEIN"/>
    <property type="match status" value="1"/>
</dbReference>
<evidence type="ECO:0008006" key="6">
    <source>
        <dbReference type="Google" id="ProtNLM"/>
    </source>
</evidence>
<dbReference type="InterPro" id="IPR056690">
    <property type="entry name" value="DUF7788"/>
</dbReference>
<dbReference type="EMBL" id="KL197722">
    <property type="protein sequence ID" value="KDQ56468.1"/>
    <property type="molecule type" value="Genomic_DNA"/>
</dbReference>
<feature type="domain" description="DUF2828" evidence="2">
    <location>
        <begin position="72"/>
        <end position="521"/>
    </location>
</feature>
<dbReference type="Proteomes" id="UP000027265">
    <property type="component" value="Unassembled WGS sequence"/>
</dbReference>
<evidence type="ECO:0000313" key="5">
    <source>
        <dbReference type="Proteomes" id="UP000027265"/>
    </source>
</evidence>